<dbReference type="AlphaFoldDB" id="A0A9D8PMB9"/>
<evidence type="ECO:0000313" key="1">
    <source>
        <dbReference type="EMBL" id="MBN1572269.1"/>
    </source>
</evidence>
<dbReference type="InterPro" id="IPR036527">
    <property type="entry name" value="SCP2_sterol-bd_dom_sf"/>
</dbReference>
<evidence type="ECO:0000313" key="2">
    <source>
        <dbReference type="Proteomes" id="UP000809273"/>
    </source>
</evidence>
<protein>
    <recommendedName>
        <fullName evidence="3">SCP2 domain-containing protein</fullName>
    </recommendedName>
</protein>
<dbReference type="EMBL" id="JAFGIX010000018">
    <property type="protein sequence ID" value="MBN1572269.1"/>
    <property type="molecule type" value="Genomic_DNA"/>
</dbReference>
<name>A0A9D8PMB9_9DELT</name>
<dbReference type="SUPFAM" id="SSF55718">
    <property type="entry name" value="SCP-like"/>
    <property type="match status" value="1"/>
</dbReference>
<organism evidence="1 2">
    <name type="scientific">Candidatus Zymogenus saltonus</name>
    <dbReference type="NCBI Taxonomy" id="2844893"/>
    <lineage>
        <taxon>Bacteria</taxon>
        <taxon>Deltaproteobacteria</taxon>
        <taxon>Candidatus Zymogenia</taxon>
        <taxon>Candidatus Zymogeniales</taxon>
        <taxon>Candidatus Zymogenaceae</taxon>
        <taxon>Candidatus Zymogenus</taxon>
    </lineage>
</organism>
<reference evidence="1" key="1">
    <citation type="journal article" date="2021" name="Environ. Microbiol.">
        <title>Genomic characterization of three novel Desulfobacterota classes expand the metabolic and phylogenetic diversity of the phylum.</title>
        <authorList>
            <person name="Murphy C.L."/>
            <person name="Biggerstaff J."/>
            <person name="Eichhorn A."/>
            <person name="Ewing E."/>
            <person name="Shahan R."/>
            <person name="Soriano D."/>
            <person name="Stewart S."/>
            <person name="VanMol K."/>
            <person name="Walker R."/>
            <person name="Walters P."/>
            <person name="Elshahed M.S."/>
            <person name="Youssef N.H."/>
        </authorList>
    </citation>
    <scope>NUCLEOTIDE SEQUENCE</scope>
    <source>
        <strain evidence="1">Zod_Metabat.24</strain>
    </source>
</reference>
<dbReference type="Gene3D" id="3.30.1050.10">
    <property type="entry name" value="SCP2 sterol-binding domain"/>
    <property type="match status" value="1"/>
</dbReference>
<accession>A0A9D8PMB9</accession>
<proteinExistence type="predicted"/>
<gene>
    <name evidence="1" type="ORF">JW984_03630</name>
</gene>
<comment type="caution">
    <text evidence="1">The sequence shown here is derived from an EMBL/GenBank/DDBJ whole genome shotgun (WGS) entry which is preliminary data.</text>
</comment>
<evidence type="ECO:0008006" key="3">
    <source>
        <dbReference type="Google" id="ProtNLM"/>
    </source>
</evidence>
<reference evidence="1" key="2">
    <citation type="submission" date="2021-01" db="EMBL/GenBank/DDBJ databases">
        <authorList>
            <person name="Hahn C.R."/>
            <person name="Youssef N.H."/>
            <person name="Elshahed M."/>
        </authorList>
    </citation>
    <scope>NUCLEOTIDE SEQUENCE</scope>
    <source>
        <strain evidence="1">Zod_Metabat.24</strain>
    </source>
</reference>
<dbReference type="Proteomes" id="UP000809273">
    <property type="component" value="Unassembled WGS sequence"/>
</dbReference>
<sequence>MSYFKDAGECEEILGGFFKTVFEKYSKGDALAVEIIDALKERGLVIKFVWSEPDVTVTLSSREDKFGVFINDDSIEPVATFTLTADNAHKFWHGKIKLVKALATKQIVAKGPIPKILKLLPIIEPLYDEYPKYLEGIGRGDLVL</sequence>